<accession>A0ABY8ARH3</accession>
<keyword evidence="1" id="KW-0812">Transmembrane</keyword>
<protein>
    <submittedName>
        <fullName evidence="2">CPBP family intramembrane metalloprotease</fullName>
    </submittedName>
</protein>
<keyword evidence="1" id="KW-1133">Transmembrane helix</keyword>
<sequence>MQINWPLIIVLFCLALPGVFIAVPRLINLLLPNNSEELKKRVSRLGIAQTLFMVFLMAMGGSVLSLKTGLNAPVLDAMLQGKPVFDQIQAMLLPVFLMTVGGLLIFFFLYYGLVASILDTETFQIMRKLRAVVGVDGCILYGGVVEEIIARWGLINVTAFFAILLAHQKNSFIVWSAIVLSGLILALVQLPVYIAAGCQSSRRFIYSMLLLYAWQAILFGWIFWQFGLLAGIAAHMLFHVGWYLYDRT</sequence>
<keyword evidence="1" id="KW-0472">Membrane</keyword>
<feature type="transmembrane region" description="Helical" evidence="1">
    <location>
        <begin position="172"/>
        <end position="192"/>
    </location>
</feature>
<feature type="transmembrane region" description="Helical" evidence="1">
    <location>
        <begin position="90"/>
        <end position="118"/>
    </location>
</feature>
<gene>
    <name evidence="2" type="ORF">PXX05_00345</name>
</gene>
<dbReference type="Proteomes" id="UP001222087">
    <property type="component" value="Chromosome"/>
</dbReference>
<keyword evidence="2" id="KW-0378">Hydrolase</keyword>
<keyword evidence="2" id="KW-0645">Protease</keyword>
<feature type="transmembrane region" description="Helical" evidence="1">
    <location>
        <begin position="6"/>
        <end position="31"/>
    </location>
</feature>
<feature type="transmembrane region" description="Helical" evidence="1">
    <location>
        <begin position="51"/>
        <end position="70"/>
    </location>
</feature>
<dbReference type="EMBL" id="CP119078">
    <property type="protein sequence ID" value="WED43260.1"/>
    <property type="molecule type" value="Genomic_DNA"/>
</dbReference>
<name>A0ABY8ARH3_9GAMM</name>
<dbReference type="RefSeq" id="WP_275089073.1">
    <property type="nucleotide sequence ID" value="NZ_CP119078.1"/>
</dbReference>
<dbReference type="GO" id="GO:0008237">
    <property type="term" value="F:metallopeptidase activity"/>
    <property type="evidence" value="ECO:0007669"/>
    <property type="project" value="UniProtKB-KW"/>
</dbReference>
<organism evidence="2 3">
    <name type="scientific">Legionella cardiaca</name>
    <dbReference type="NCBI Taxonomy" id="1071983"/>
    <lineage>
        <taxon>Bacteria</taxon>
        <taxon>Pseudomonadati</taxon>
        <taxon>Pseudomonadota</taxon>
        <taxon>Gammaproteobacteria</taxon>
        <taxon>Legionellales</taxon>
        <taxon>Legionellaceae</taxon>
        <taxon>Legionella</taxon>
    </lineage>
</organism>
<evidence type="ECO:0000313" key="3">
    <source>
        <dbReference type="Proteomes" id="UP001222087"/>
    </source>
</evidence>
<keyword evidence="3" id="KW-1185">Reference proteome</keyword>
<proteinExistence type="predicted"/>
<evidence type="ECO:0000256" key="1">
    <source>
        <dbReference type="SAM" id="Phobius"/>
    </source>
</evidence>
<feature type="transmembrane region" description="Helical" evidence="1">
    <location>
        <begin position="148"/>
        <end position="166"/>
    </location>
</feature>
<keyword evidence="2" id="KW-0482">Metalloprotease</keyword>
<evidence type="ECO:0000313" key="2">
    <source>
        <dbReference type="EMBL" id="WED43260.1"/>
    </source>
</evidence>
<feature type="transmembrane region" description="Helical" evidence="1">
    <location>
        <begin position="228"/>
        <end position="245"/>
    </location>
</feature>
<reference evidence="2 3" key="1">
    <citation type="submission" date="2023-02" db="EMBL/GenBank/DDBJ databases">
        <title>Genome Sequence of L. cardiaca H63T.</title>
        <authorList>
            <person name="Lopez A.E."/>
            <person name="Cianciotto N.P."/>
        </authorList>
    </citation>
    <scope>NUCLEOTIDE SEQUENCE [LARGE SCALE GENOMIC DNA]</scope>
    <source>
        <strain evidence="2 3">H63</strain>
    </source>
</reference>